<sequence>MFNFDFTYDFIYLFLFGLMMIVGNNVSKGKNYRLSCFWIILFFTLIEGVRYGRGVDYLHYIDVYNYDLEPKEVFFTAINRGLKSLGVTAEYAFMFYAFPFIWGGITFMKPMRKYGAYLFPLFLMSIIFIHESFPRQAFSLSFVFFYMAKLNDIIETFPHRKIQIIQWAELATYALVAYSIHSVAIIGIFVTTLVMLFLKRPFPWVFTVPIILIGKFVIAKSFDFSYINGLLQFLGSTNEKFGGYVDNANRWFSEEAINSLYDRNILVEILESFGCCSFAYLGCKFFSRFCEYKDKIKENIHKNRVLMSLGTHYNLYVSLFNISIIGYIVFETFYNLEIVRRVAYSWTIFWFVPISLILYYRNCRIFNKFDRLLMLGFFFWAWEFIRFLFVWEDVRMFIWDR</sequence>
<evidence type="ECO:0000256" key="1">
    <source>
        <dbReference type="SAM" id="Phobius"/>
    </source>
</evidence>
<reference evidence="2 3" key="1">
    <citation type="submission" date="2017-08" db="EMBL/GenBank/DDBJ databases">
        <title>Comparative genomics of non-oral Prevotella species.</title>
        <authorList>
            <person name="Accetto T."/>
            <person name="Nograsek B."/>
            <person name="Avgustin G."/>
        </authorList>
    </citation>
    <scope>NUCLEOTIDE SEQUENCE [LARGE SCALE GENOMIC DNA]</scope>
    <source>
        <strain evidence="2 3">TC1-1</strain>
    </source>
</reference>
<dbReference type="RefSeq" id="WP_094447948.1">
    <property type="nucleotide sequence ID" value="NZ_CP091802.1"/>
</dbReference>
<dbReference type="InterPro" id="IPR049458">
    <property type="entry name" value="EpsG-like"/>
</dbReference>
<name>A0ABX4EL49_SEGBR</name>
<feature type="transmembrane region" description="Helical" evidence="1">
    <location>
        <begin position="342"/>
        <end position="360"/>
    </location>
</feature>
<feature type="transmembrane region" description="Helical" evidence="1">
    <location>
        <begin position="372"/>
        <end position="391"/>
    </location>
</feature>
<dbReference type="Pfam" id="PF14897">
    <property type="entry name" value="EpsG"/>
    <property type="match status" value="1"/>
</dbReference>
<keyword evidence="1" id="KW-0812">Transmembrane</keyword>
<feature type="transmembrane region" description="Helical" evidence="1">
    <location>
        <begin position="34"/>
        <end position="52"/>
    </location>
</feature>
<dbReference type="Proteomes" id="UP000216189">
    <property type="component" value="Unassembled WGS sequence"/>
</dbReference>
<evidence type="ECO:0000313" key="3">
    <source>
        <dbReference type="Proteomes" id="UP000216189"/>
    </source>
</evidence>
<keyword evidence="1" id="KW-1133">Transmembrane helix</keyword>
<feature type="transmembrane region" description="Helical" evidence="1">
    <location>
        <begin position="136"/>
        <end position="154"/>
    </location>
</feature>
<keyword evidence="3" id="KW-1185">Reference proteome</keyword>
<gene>
    <name evidence="2" type="ORF">CIK91_00845</name>
</gene>
<feature type="transmembrane region" description="Helical" evidence="1">
    <location>
        <begin position="175"/>
        <end position="198"/>
    </location>
</feature>
<organism evidence="2 3">
    <name type="scientific">Segatella bryantii</name>
    <name type="common">Prevotella bryantii</name>
    <dbReference type="NCBI Taxonomy" id="77095"/>
    <lineage>
        <taxon>Bacteria</taxon>
        <taxon>Pseudomonadati</taxon>
        <taxon>Bacteroidota</taxon>
        <taxon>Bacteroidia</taxon>
        <taxon>Bacteroidales</taxon>
        <taxon>Prevotellaceae</taxon>
        <taxon>Segatella</taxon>
    </lineage>
</organism>
<feature type="transmembrane region" description="Helical" evidence="1">
    <location>
        <begin position="204"/>
        <end position="222"/>
    </location>
</feature>
<keyword evidence="1" id="KW-0472">Membrane</keyword>
<dbReference type="EMBL" id="NPJF01000009">
    <property type="protein sequence ID" value="OYP57134.1"/>
    <property type="molecule type" value="Genomic_DNA"/>
</dbReference>
<evidence type="ECO:0008006" key="4">
    <source>
        <dbReference type="Google" id="ProtNLM"/>
    </source>
</evidence>
<feature type="transmembrane region" description="Helical" evidence="1">
    <location>
        <begin position="6"/>
        <end position="22"/>
    </location>
</feature>
<accession>A0ABX4EL49</accession>
<proteinExistence type="predicted"/>
<comment type="caution">
    <text evidence="2">The sequence shown here is derived from an EMBL/GenBank/DDBJ whole genome shotgun (WGS) entry which is preliminary data.</text>
</comment>
<evidence type="ECO:0000313" key="2">
    <source>
        <dbReference type="EMBL" id="OYP57134.1"/>
    </source>
</evidence>
<feature type="transmembrane region" description="Helical" evidence="1">
    <location>
        <begin position="313"/>
        <end position="330"/>
    </location>
</feature>
<protein>
    <recommendedName>
        <fullName evidence="4">EpsG family protein</fullName>
    </recommendedName>
</protein>
<feature type="transmembrane region" description="Helical" evidence="1">
    <location>
        <begin position="114"/>
        <end position="130"/>
    </location>
</feature>
<feature type="transmembrane region" description="Helical" evidence="1">
    <location>
        <begin position="91"/>
        <end position="107"/>
    </location>
</feature>